<sequence length="30" mass="3523">IEPNRLHVYTARLEPFYVRAENMDDMDVGA</sequence>
<evidence type="ECO:0000313" key="1">
    <source>
        <dbReference type="EMBL" id="KAF0747087.1"/>
    </source>
</evidence>
<accession>A0A6A5AF14</accession>
<dbReference type="Proteomes" id="UP000469452">
    <property type="component" value="Unassembled WGS sequence"/>
</dbReference>
<dbReference type="AlphaFoldDB" id="A0A6A5AF14"/>
<protein>
    <submittedName>
        <fullName evidence="1">Uncharacterized protein</fullName>
    </submittedName>
</protein>
<gene>
    <name evidence="1" type="ORF">AaE_007867</name>
</gene>
<reference evidence="1 2" key="1">
    <citation type="submission" date="2019-06" db="EMBL/GenBank/DDBJ databases">
        <title>Genomics analysis of Aphanomyces spp. identifies a new class of oomycete effector associated with host adaptation.</title>
        <authorList>
            <person name="Gaulin E."/>
        </authorList>
    </citation>
    <scope>NUCLEOTIDE SEQUENCE [LARGE SCALE GENOMIC DNA]</scope>
    <source>
        <strain evidence="1 2">E</strain>
    </source>
</reference>
<evidence type="ECO:0000313" key="2">
    <source>
        <dbReference type="Proteomes" id="UP000469452"/>
    </source>
</evidence>
<comment type="caution">
    <text evidence="1">The sequence shown here is derived from an EMBL/GenBank/DDBJ whole genome shotgun (WGS) entry which is preliminary data.</text>
</comment>
<proteinExistence type="predicted"/>
<feature type="non-terminal residue" evidence="1">
    <location>
        <position position="1"/>
    </location>
</feature>
<organism evidence="1 2">
    <name type="scientific">Aphanomyces astaci</name>
    <name type="common">Crayfish plague agent</name>
    <dbReference type="NCBI Taxonomy" id="112090"/>
    <lineage>
        <taxon>Eukaryota</taxon>
        <taxon>Sar</taxon>
        <taxon>Stramenopiles</taxon>
        <taxon>Oomycota</taxon>
        <taxon>Saprolegniomycetes</taxon>
        <taxon>Saprolegniales</taxon>
        <taxon>Verrucalvaceae</taxon>
        <taxon>Aphanomyces</taxon>
    </lineage>
</organism>
<dbReference type="EMBL" id="VJMI01013701">
    <property type="protein sequence ID" value="KAF0747087.1"/>
    <property type="molecule type" value="Genomic_DNA"/>
</dbReference>
<name>A0A6A5AF14_APHAT</name>